<evidence type="ECO:0000313" key="2">
    <source>
        <dbReference type="EMBL" id="SPD08827.1"/>
    </source>
</evidence>
<dbReference type="EMBL" id="OIVN01003108">
    <property type="protein sequence ID" value="SPD08827.1"/>
    <property type="molecule type" value="Genomic_DNA"/>
</dbReference>
<evidence type="ECO:0000313" key="1">
    <source>
        <dbReference type="EMBL" id="SPC95265.1"/>
    </source>
</evidence>
<reference evidence="2" key="1">
    <citation type="submission" date="2018-02" db="EMBL/GenBank/DDBJ databases">
        <authorList>
            <person name="Cohen D.B."/>
            <person name="Kent A.D."/>
        </authorList>
    </citation>
    <scope>NUCLEOTIDE SEQUENCE</scope>
</reference>
<accession>A0A2N9H2T5</accession>
<name>A0A2N9H2T5_FAGSY</name>
<sequence>MTLTLPFFDSSAFNFSDASHYTIEKNYKTPNFIASCSGGLIDRCQDATKRDGKTGWEEREQKRGEREGLIVDAIGGLIDRCQDATERDGKTGWEEREQKRGEREGLIVDAIGNLGGVSAKAQCALLPLPLGLLLAAVLLNCGVWGH</sequence>
<protein>
    <submittedName>
        <fullName evidence="2">Uncharacterized protein</fullName>
    </submittedName>
</protein>
<dbReference type="EMBL" id="OIVN01001557">
    <property type="protein sequence ID" value="SPC95265.1"/>
    <property type="molecule type" value="Genomic_DNA"/>
</dbReference>
<dbReference type="AlphaFoldDB" id="A0A2N9H2T5"/>
<organism evidence="2">
    <name type="scientific">Fagus sylvatica</name>
    <name type="common">Beechnut</name>
    <dbReference type="NCBI Taxonomy" id="28930"/>
    <lineage>
        <taxon>Eukaryota</taxon>
        <taxon>Viridiplantae</taxon>
        <taxon>Streptophyta</taxon>
        <taxon>Embryophyta</taxon>
        <taxon>Tracheophyta</taxon>
        <taxon>Spermatophyta</taxon>
        <taxon>Magnoliopsida</taxon>
        <taxon>eudicotyledons</taxon>
        <taxon>Gunneridae</taxon>
        <taxon>Pentapetalae</taxon>
        <taxon>rosids</taxon>
        <taxon>fabids</taxon>
        <taxon>Fagales</taxon>
        <taxon>Fagaceae</taxon>
        <taxon>Fagus</taxon>
    </lineage>
</organism>
<gene>
    <name evidence="1" type="ORF">FSB_LOCUS23147</name>
    <name evidence="2" type="ORF">FSB_LOCUS36709</name>
</gene>
<proteinExistence type="predicted"/>